<dbReference type="GO" id="GO:0009507">
    <property type="term" value="C:chloroplast"/>
    <property type="evidence" value="ECO:0007669"/>
    <property type="project" value="TreeGrafter"/>
</dbReference>
<dbReference type="SUPFAM" id="SSF109604">
    <property type="entry name" value="HD-domain/PDEase-like"/>
    <property type="match status" value="1"/>
</dbReference>
<dbReference type="EMBL" id="VEPZ02000072">
    <property type="protein sequence ID" value="KAE8734351.1"/>
    <property type="molecule type" value="Genomic_DNA"/>
</dbReference>
<keyword evidence="2" id="KW-1185">Reference proteome</keyword>
<dbReference type="AlphaFoldDB" id="A0A6A3D4R3"/>
<accession>A0A6A3D4R3</accession>
<dbReference type="Pfam" id="PF13328">
    <property type="entry name" value="HD_4"/>
    <property type="match status" value="1"/>
</dbReference>
<reference evidence="1" key="1">
    <citation type="submission" date="2019-09" db="EMBL/GenBank/DDBJ databases">
        <title>Draft genome information of white flower Hibiscus syriacus.</title>
        <authorList>
            <person name="Kim Y.-M."/>
        </authorList>
    </citation>
    <scope>NUCLEOTIDE SEQUENCE [LARGE SCALE GENOMIC DNA]</scope>
    <source>
        <strain evidence="1">YM2019G1</strain>
    </source>
</reference>
<evidence type="ECO:0000313" key="2">
    <source>
        <dbReference type="Proteomes" id="UP000436088"/>
    </source>
</evidence>
<dbReference type="GO" id="GO:0005524">
    <property type="term" value="F:ATP binding"/>
    <property type="evidence" value="ECO:0007669"/>
    <property type="project" value="InterPro"/>
</dbReference>
<gene>
    <name evidence="1" type="ORF">F3Y22_tig00000773pilonHSYRG00271</name>
</gene>
<dbReference type="InterPro" id="IPR038718">
    <property type="entry name" value="SNF2-like_sf"/>
</dbReference>
<organism evidence="1 2">
    <name type="scientific">Hibiscus syriacus</name>
    <name type="common">Rose of Sharon</name>
    <dbReference type="NCBI Taxonomy" id="106335"/>
    <lineage>
        <taxon>Eukaryota</taxon>
        <taxon>Viridiplantae</taxon>
        <taxon>Streptophyta</taxon>
        <taxon>Embryophyta</taxon>
        <taxon>Tracheophyta</taxon>
        <taxon>Spermatophyta</taxon>
        <taxon>Magnoliopsida</taxon>
        <taxon>eudicotyledons</taxon>
        <taxon>Gunneridae</taxon>
        <taxon>Pentapetalae</taxon>
        <taxon>rosids</taxon>
        <taxon>malvids</taxon>
        <taxon>Malvales</taxon>
        <taxon>Malvaceae</taxon>
        <taxon>Malvoideae</taxon>
        <taxon>Hibiscus</taxon>
    </lineage>
</organism>
<proteinExistence type="predicted"/>
<protein>
    <submittedName>
        <fullName evidence="1">Uncharacterized protein</fullName>
    </submittedName>
</protein>
<dbReference type="PANTHER" id="PTHR21262:SF31">
    <property type="entry name" value="GTP PYROPHOSPHOKINASE"/>
    <property type="match status" value="1"/>
</dbReference>
<comment type="caution">
    <text evidence="1">The sequence shown here is derived from an EMBL/GenBank/DDBJ whole genome shotgun (WGS) entry which is preliminary data.</text>
</comment>
<dbReference type="Proteomes" id="UP000436088">
    <property type="component" value="Unassembled WGS sequence"/>
</dbReference>
<dbReference type="Gene3D" id="1.10.3210.10">
    <property type="entry name" value="Hypothetical protein af1432"/>
    <property type="match status" value="1"/>
</dbReference>
<evidence type="ECO:0000313" key="1">
    <source>
        <dbReference type="EMBL" id="KAE8734351.1"/>
    </source>
</evidence>
<sequence length="283" mass="32124">MRALQQRKNRKEDRSDILGRPCLKVSLRWINPTSVFGGSRFHLRRELWSLLEFMIPDLFATEDVDLKKLLNVEDRELVGRMKYIMGPFILRRLKSDVMQQLVPNMQRVDAFLLLDRVIEELRNYNDFSIHQAVDTVVAGILHDVVDDTCESLFSIEAEFGDDVARLVAGVSRLSYINQLLRRHRRINVNQSSLGHEEVPAVGRFTVKGTLSNWRDIIPALYAFCGVCFKNAAIDLDFLWRFYFTNAANISGAGMAGASCGVFVIAASDLAALKNAAIELKKCR</sequence>
<dbReference type="PANTHER" id="PTHR21262">
    <property type="entry name" value="GUANOSINE-3',5'-BIS DIPHOSPHATE 3'-PYROPHOSPHOHYDROLASE"/>
    <property type="match status" value="1"/>
</dbReference>
<name>A0A6A3D4R3_HIBSY</name>
<dbReference type="Gene3D" id="3.40.50.10810">
    <property type="entry name" value="Tandem AAA-ATPase domain"/>
    <property type="match status" value="1"/>
</dbReference>